<accession>A0A1R0H7N8</accession>
<feature type="region of interest" description="Disordered" evidence="1">
    <location>
        <begin position="874"/>
        <end position="899"/>
    </location>
</feature>
<comment type="caution">
    <text evidence="2">The sequence shown here is derived from an EMBL/GenBank/DDBJ whole genome shotgun (WGS) entry which is preliminary data.</text>
</comment>
<protein>
    <submittedName>
        <fullName evidence="2">Uncharacterized protein</fullName>
    </submittedName>
</protein>
<dbReference type="OrthoDB" id="5549534at2759"/>
<gene>
    <name evidence="2" type="ORF">AYI68_g681</name>
</gene>
<feature type="compositionally biased region" description="Polar residues" evidence="1">
    <location>
        <begin position="790"/>
        <end position="800"/>
    </location>
</feature>
<dbReference type="Proteomes" id="UP000187455">
    <property type="component" value="Unassembled WGS sequence"/>
</dbReference>
<dbReference type="EMBL" id="LSSL01000225">
    <property type="protein sequence ID" value="OLY85133.1"/>
    <property type="molecule type" value="Genomic_DNA"/>
</dbReference>
<sequence>MDYYSRSSQDGTNELMTMVATRTMGESEQEDSEFVLRQVKKSNNNKHIKYMQQLKSSKKIINMLESKSMVESPSRSILHAKSFGYYNQSDNSYDISELTDQRTDDSVSIYPSNSYVYKSASDQVTDGRNRFAIAQNNYLASLKSGSANHDTGLPKSFYASSFDKRGAYDPSTGGNVLDISYKKSMPNFGAVNHQINQGISVSKFLKTVNDVFLKRFCNDELLYSEVKTSMIKRIQNAAISARQEHLLHTLSRITNACRSSRLNLVSVSMWTISQLDNHDCGSITDHIFLINANIMRFDPKYNVYCMIRHCISPLCSKLHVGEVSEIDKIRSFRRLLNISLNEALRYKLISKDQKVMIRCRVLKKYIDLQDRISIIREICSIIEMCLNDRLFEFSRFALLNVGTEWKPPSPSTSEEEDECSLDPKKVYEKALQVQQNPYLEKILDIKRLNIGLDQGEINSIRELWNRSVGDNDTNSSTIINSSPTFDSDRNYLNSNYYQYGPDLSKNAIKQTVNNQIEFLNKPNGPKSVSLLMLLHILVYYSEIDLERHFYYPSSYDENHYSSNNKNNRINQIEEVALQAVMSFGLTWDLSHNPPKDLRMLCMSALLGIGSVFSKLVVNVNENANKTISASDMSEVKFIFEKEVDSIHVFDDWYSIIEKVIGFEHAKKSKIASLLVYLRITSERLVSQKPEFNPELFLTLLLELLTEFRKMRPDYNPVVIYPLYFQNNRPAYENIPPVKSNSSLDSEKNAKLSKKAHSPLQSLMLQKTKKMSESSNRTFDSDYPPGKKSHSNFTDVSSLSNNDKKIGTKLDRATRESVGSEFDKLYDQIHKNFVKNRARNLITPSVSREGSATTQSNIGDSYSMYGNKTTTNVYSRNTSTDTKEPTSKQQQNNFAKTKASDFQPKDFSAIKFQDASEISKKILSKERILNSSGTATATVSESEITRSSDSNSTATYNNSNYDYEAIHKRAGTTFNNAGANSLQEVALVAVELSESMASNMNY</sequence>
<evidence type="ECO:0000313" key="3">
    <source>
        <dbReference type="Proteomes" id="UP000187455"/>
    </source>
</evidence>
<proteinExistence type="predicted"/>
<reference evidence="2 3" key="1">
    <citation type="journal article" date="2016" name="Mol. Biol. Evol.">
        <title>Genome-Wide Survey of Gut Fungi (Harpellales) Reveals the First Horizontally Transferred Ubiquitin Gene from a Mosquito Host.</title>
        <authorList>
            <person name="Wang Y."/>
            <person name="White M.M."/>
            <person name="Kvist S."/>
            <person name="Moncalvo J.M."/>
        </authorList>
    </citation>
    <scope>NUCLEOTIDE SEQUENCE [LARGE SCALE GENOMIC DNA]</scope>
    <source>
        <strain evidence="2 3">ALG-7-W6</strain>
    </source>
</reference>
<name>A0A1R0H7N8_9FUNG</name>
<evidence type="ECO:0000313" key="2">
    <source>
        <dbReference type="EMBL" id="OLY85133.1"/>
    </source>
</evidence>
<keyword evidence="3" id="KW-1185">Reference proteome</keyword>
<evidence type="ECO:0000256" key="1">
    <source>
        <dbReference type="SAM" id="MobiDB-lite"/>
    </source>
</evidence>
<dbReference type="AlphaFoldDB" id="A0A1R0H7N8"/>
<feature type="region of interest" description="Disordered" evidence="1">
    <location>
        <begin position="734"/>
        <end position="803"/>
    </location>
</feature>
<organism evidence="2 3">
    <name type="scientific">Smittium mucronatum</name>
    <dbReference type="NCBI Taxonomy" id="133383"/>
    <lineage>
        <taxon>Eukaryota</taxon>
        <taxon>Fungi</taxon>
        <taxon>Fungi incertae sedis</taxon>
        <taxon>Zoopagomycota</taxon>
        <taxon>Kickxellomycotina</taxon>
        <taxon>Harpellomycetes</taxon>
        <taxon>Harpellales</taxon>
        <taxon>Legeriomycetaceae</taxon>
        <taxon>Smittium</taxon>
    </lineage>
</organism>